<evidence type="ECO:0000256" key="10">
    <source>
        <dbReference type="RuleBase" id="RU363097"/>
    </source>
</evidence>
<evidence type="ECO:0000313" key="14">
    <source>
        <dbReference type="Proteomes" id="UP000078541"/>
    </source>
</evidence>
<dbReference type="InterPro" id="IPR013120">
    <property type="entry name" value="FAR_NAD-bd"/>
</dbReference>
<feature type="domain" description="Fatty acyl-CoA reductase C-terminal" evidence="11">
    <location>
        <begin position="356"/>
        <end position="448"/>
    </location>
</feature>
<name>A0A195ETK7_9HYME</name>
<evidence type="ECO:0000256" key="1">
    <source>
        <dbReference type="ARBA" id="ARBA00004141"/>
    </source>
</evidence>
<comment type="catalytic activity">
    <reaction evidence="9 10">
        <text>a long-chain fatty acyl-CoA + 2 NADPH + 2 H(+) = a long-chain primary fatty alcohol + 2 NADP(+) + CoA</text>
        <dbReference type="Rhea" id="RHEA:52716"/>
        <dbReference type="ChEBI" id="CHEBI:15378"/>
        <dbReference type="ChEBI" id="CHEBI:57287"/>
        <dbReference type="ChEBI" id="CHEBI:57783"/>
        <dbReference type="ChEBI" id="CHEBI:58349"/>
        <dbReference type="ChEBI" id="CHEBI:77396"/>
        <dbReference type="ChEBI" id="CHEBI:83139"/>
        <dbReference type="EC" id="1.2.1.84"/>
    </reaction>
</comment>
<gene>
    <name evidence="13" type="ORF">ALC56_14071</name>
</gene>
<dbReference type="CDD" id="cd05236">
    <property type="entry name" value="FAR-N_SDR_e"/>
    <property type="match status" value="2"/>
</dbReference>
<feature type="domain" description="Thioester reductase (TE)" evidence="12">
    <location>
        <begin position="17"/>
        <end position="284"/>
    </location>
</feature>
<keyword evidence="4 10" id="KW-0812">Transmembrane</keyword>
<keyword evidence="3 10" id="KW-0444">Lipid biosynthesis</keyword>
<feature type="transmembrane region" description="Helical" evidence="10">
    <location>
        <begin position="462"/>
        <end position="483"/>
    </location>
</feature>
<evidence type="ECO:0000256" key="5">
    <source>
        <dbReference type="ARBA" id="ARBA00022857"/>
    </source>
</evidence>
<dbReference type="EC" id="1.2.1.84" evidence="10"/>
<keyword evidence="10" id="KW-0560">Oxidoreductase</keyword>
<dbReference type="FunFam" id="3.40.50.720:FF:000143">
    <property type="entry name" value="Fatty acyl-CoA reductase"/>
    <property type="match status" value="2"/>
</dbReference>
<evidence type="ECO:0000256" key="7">
    <source>
        <dbReference type="ARBA" id="ARBA00023098"/>
    </source>
</evidence>
<evidence type="ECO:0000256" key="2">
    <source>
        <dbReference type="ARBA" id="ARBA00005928"/>
    </source>
</evidence>
<comment type="subcellular location">
    <subcellularLocation>
        <location evidence="1">Membrane</location>
        <topology evidence="1">Multi-pass membrane protein</topology>
    </subcellularLocation>
</comment>
<sequence>MITKSIPEWFANRNILVTGSTGFMGKVLVAKLLLSCPDIGNIFLLIRKKKCLDSHARLQLLLQQEPFRILREQYPERLMKLVVIHSDITVEELALSVADKERLMNNVSVVFHMAANVRFDMSLKTAIRMNTISTANVVTLAKQLSLLEAFIYISTSFCQCGESVLEERAYQTKISPESVIHMVNTMTDDALEAMRFKLLGEQPNTYAYSKALNEDFVSRCGLPVGIIRPSIVIASYKEPVPGWVDNMNGPTGLMIGAGKGVIRSMLCNADYISDIIPCDMAINATIALAWQVGTEKSTKPIFLNATANQENPISWGDALELGKKHVFENPFSQPLWYPGGRMTSSKVLHWLAVIFFQTIPAYVLDSLLIVTGNKPFLVRVQSRVNAGLDLLQYYTMKQWIFRNDNLRDLQQRLCPSDKEIFFMDTKVIHWNEYILKYILGTRQYYLKDDPSTLPRARRVFTYLYFADCLLKLIFGIFLVWLMYTWTISAKPLVAIKTFEESLLAVSMEQSKTEDVAPDRIAETFAGCKILVTGGTGFLGKVLIEKILRCLQDVEHIYMLVRPKKGKDPKHRVDEIFNSPLFEKVRTQRGLPALEKAVTAISGDVALPGLGLSPEDRKLLIENVNIVYHGAATVRFDELLKRAVLLNTRGTKLMIELAKEMKHLLVFLHISTAYCHLEEQILREKTYPPPADPHQVIKCVEWMDDDVVEAMTDKILGKLPNTYAFTKALAESLVEESMPHIPALILRPSVIIPIWKEPIPGWTDNINGPTGLLIGAGKGVIRTMFCNENGYADYIPVDIAINGLLLATWNFIYFKDDKRVFNMTSSAEIKITWAEIIQRGRKITEKIPLNGVVWYPGGSLKKSRLMHNICILFFHMIPAYIIDALLFLAGYKPIMCHVQRRINKGFEVFEYYANNQWDFENTYVEDIREKINSTEYKNYQVHGNDLDIDKYFEDCIRAARIYILKEMPETLPAARRHLRVMYWVDVFTKILFFVFIIYLLASWSESFRTLLSRSITYITKELMNL</sequence>
<accession>A0A195ETK7</accession>
<protein>
    <recommendedName>
        <fullName evidence="10">Fatty acyl-CoA reductase</fullName>
        <ecNumber evidence="10">1.2.1.84</ecNumber>
    </recommendedName>
</protein>
<dbReference type="AlphaFoldDB" id="A0A195ETK7"/>
<dbReference type="STRING" id="34720.A0A195ETK7"/>
<feature type="domain" description="Fatty acyl-CoA reductase C-terminal" evidence="11">
    <location>
        <begin position="873"/>
        <end position="965"/>
    </location>
</feature>
<dbReference type="CDD" id="cd09071">
    <property type="entry name" value="FAR_C"/>
    <property type="match status" value="2"/>
</dbReference>
<evidence type="ECO:0000256" key="6">
    <source>
        <dbReference type="ARBA" id="ARBA00022989"/>
    </source>
</evidence>
<dbReference type="Gene3D" id="3.40.50.720">
    <property type="entry name" value="NAD(P)-binding Rossmann-like Domain"/>
    <property type="match status" value="2"/>
</dbReference>
<dbReference type="GO" id="GO:0102965">
    <property type="term" value="F:alcohol-forming long-chain fatty acyl-CoA reductase activity"/>
    <property type="evidence" value="ECO:0007669"/>
    <property type="project" value="UniProtKB-EC"/>
</dbReference>
<feature type="transmembrane region" description="Helical" evidence="10">
    <location>
        <begin position="979"/>
        <end position="1000"/>
    </location>
</feature>
<dbReference type="GO" id="GO:0035336">
    <property type="term" value="P:long-chain fatty-acyl-CoA metabolic process"/>
    <property type="evidence" value="ECO:0007669"/>
    <property type="project" value="TreeGrafter"/>
</dbReference>
<evidence type="ECO:0000259" key="12">
    <source>
        <dbReference type="Pfam" id="PF07993"/>
    </source>
</evidence>
<keyword evidence="5 10" id="KW-0521">NADP</keyword>
<dbReference type="InterPro" id="IPR033640">
    <property type="entry name" value="FAR_C"/>
</dbReference>
<organism evidence="13 14">
    <name type="scientific">Trachymyrmex septentrionalis</name>
    <dbReference type="NCBI Taxonomy" id="34720"/>
    <lineage>
        <taxon>Eukaryota</taxon>
        <taxon>Metazoa</taxon>
        <taxon>Ecdysozoa</taxon>
        <taxon>Arthropoda</taxon>
        <taxon>Hexapoda</taxon>
        <taxon>Insecta</taxon>
        <taxon>Pterygota</taxon>
        <taxon>Neoptera</taxon>
        <taxon>Endopterygota</taxon>
        <taxon>Hymenoptera</taxon>
        <taxon>Apocrita</taxon>
        <taxon>Aculeata</taxon>
        <taxon>Formicoidea</taxon>
        <taxon>Formicidae</taxon>
        <taxon>Myrmicinae</taxon>
        <taxon>Trachymyrmex</taxon>
    </lineage>
</organism>
<dbReference type="GO" id="GO:0016020">
    <property type="term" value="C:membrane"/>
    <property type="evidence" value="ECO:0007669"/>
    <property type="project" value="UniProtKB-SubCell"/>
</dbReference>
<dbReference type="GO" id="GO:0080019">
    <property type="term" value="F:alcohol-forming very long-chain fatty acyl-CoA reductase activity"/>
    <property type="evidence" value="ECO:0007669"/>
    <property type="project" value="InterPro"/>
</dbReference>
<dbReference type="InterPro" id="IPR026055">
    <property type="entry name" value="FAR"/>
</dbReference>
<comment type="function">
    <text evidence="10">Catalyzes the reduction of fatty acyl-CoA to fatty alcohols.</text>
</comment>
<dbReference type="EMBL" id="KQ981975">
    <property type="protein sequence ID" value="KYN31573.1"/>
    <property type="molecule type" value="Genomic_DNA"/>
</dbReference>
<feature type="domain" description="Thioester reductase (TE)" evidence="12">
    <location>
        <begin position="531"/>
        <end position="801"/>
    </location>
</feature>
<keyword evidence="8 10" id="KW-0472">Membrane</keyword>
<keyword evidence="7 10" id="KW-0443">Lipid metabolism</keyword>
<evidence type="ECO:0000256" key="3">
    <source>
        <dbReference type="ARBA" id="ARBA00022516"/>
    </source>
</evidence>
<dbReference type="SUPFAM" id="SSF51735">
    <property type="entry name" value="NAD(P)-binding Rossmann-fold domains"/>
    <property type="match status" value="2"/>
</dbReference>
<keyword evidence="14" id="KW-1185">Reference proteome</keyword>
<evidence type="ECO:0000313" key="13">
    <source>
        <dbReference type="EMBL" id="KYN31573.1"/>
    </source>
</evidence>
<reference evidence="13 14" key="1">
    <citation type="submission" date="2016-03" db="EMBL/GenBank/DDBJ databases">
        <title>Trachymyrmex septentrionalis WGS genome.</title>
        <authorList>
            <person name="Nygaard S."/>
            <person name="Hu H."/>
            <person name="Boomsma J."/>
            <person name="Zhang G."/>
        </authorList>
    </citation>
    <scope>NUCLEOTIDE SEQUENCE [LARGE SCALE GENOMIC DNA]</scope>
    <source>
        <strain evidence="13">Tsep2-gDNA-1</strain>
        <tissue evidence="13">Whole body</tissue>
    </source>
</reference>
<dbReference type="PANTHER" id="PTHR11011:SF61">
    <property type="entry name" value="FATTY ACYL-COA REDUCTASE"/>
    <property type="match status" value="1"/>
</dbReference>
<dbReference type="Proteomes" id="UP000078541">
    <property type="component" value="Unassembled WGS sequence"/>
</dbReference>
<keyword evidence="6 10" id="KW-1133">Transmembrane helix</keyword>
<dbReference type="Pfam" id="PF07993">
    <property type="entry name" value="NAD_binding_4"/>
    <property type="match status" value="2"/>
</dbReference>
<comment type="similarity">
    <text evidence="2 10">Belongs to the fatty acyl-CoA reductase family.</text>
</comment>
<dbReference type="PANTHER" id="PTHR11011">
    <property type="entry name" value="MALE STERILITY PROTEIN 2-RELATED"/>
    <property type="match status" value="1"/>
</dbReference>
<evidence type="ECO:0000256" key="4">
    <source>
        <dbReference type="ARBA" id="ARBA00022692"/>
    </source>
</evidence>
<evidence type="ECO:0000256" key="8">
    <source>
        <dbReference type="ARBA" id="ARBA00023136"/>
    </source>
</evidence>
<evidence type="ECO:0000256" key="9">
    <source>
        <dbReference type="ARBA" id="ARBA00052530"/>
    </source>
</evidence>
<proteinExistence type="inferred from homology"/>
<dbReference type="InterPro" id="IPR036291">
    <property type="entry name" value="NAD(P)-bd_dom_sf"/>
</dbReference>
<dbReference type="Pfam" id="PF03015">
    <property type="entry name" value="Sterile"/>
    <property type="match status" value="2"/>
</dbReference>
<dbReference type="GO" id="GO:0005777">
    <property type="term" value="C:peroxisome"/>
    <property type="evidence" value="ECO:0007669"/>
    <property type="project" value="TreeGrafter"/>
</dbReference>
<feature type="transmembrane region" description="Helical" evidence="10">
    <location>
        <begin position="347"/>
        <end position="370"/>
    </location>
</feature>
<evidence type="ECO:0000259" key="11">
    <source>
        <dbReference type="Pfam" id="PF03015"/>
    </source>
</evidence>
<feature type="transmembrane region" description="Helical" evidence="10">
    <location>
        <begin position="870"/>
        <end position="890"/>
    </location>
</feature>